<sequence>MHMHDDAGNGPVSANRRSNNVIVSMWNNGGEGGDGGNGDKLPGEPWPVPNEKPSPDGGPRVVA</sequence>
<accession>A0ABQ3TVS2</accession>
<evidence type="ECO:0000313" key="2">
    <source>
        <dbReference type="EMBL" id="GHJ27423.1"/>
    </source>
</evidence>
<feature type="region of interest" description="Disordered" evidence="1">
    <location>
        <begin position="1"/>
        <end position="63"/>
    </location>
</feature>
<evidence type="ECO:0000256" key="1">
    <source>
        <dbReference type="SAM" id="MobiDB-lite"/>
    </source>
</evidence>
<feature type="compositionally biased region" description="Gly residues" evidence="1">
    <location>
        <begin position="29"/>
        <end position="38"/>
    </location>
</feature>
<name>A0ABQ3TVS2_STRHY</name>
<comment type="caution">
    <text evidence="2">The sequence shown here is derived from an EMBL/GenBank/DDBJ whole genome shotgun (WGS) entry which is preliminary data.</text>
</comment>
<dbReference type="EMBL" id="BNEK01000003">
    <property type="protein sequence ID" value="GHJ27423.1"/>
    <property type="molecule type" value="Genomic_DNA"/>
</dbReference>
<keyword evidence="3" id="KW-1185">Reference proteome</keyword>
<dbReference type="Proteomes" id="UP001054854">
    <property type="component" value="Unassembled WGS sequence"/>
</dbReference>
<reference evidence="2" key="1">
    <citation type="submission" date="2024-05" db="EMBL/GenBank/DDBJ databases">
        <title>Whole genome shotgun sequence of Streptomyces hygroscopicus NBRC 113678.</title>
        <authorList>
            <person name="Komaki H."/>
            <person name="Tamura T."/>
        </authorList>
    </citation>
    <scope>NUCLEOTIDE SEQUENCE</scope>
    <source>
        <strain evidence="2">N11-34</strain>
    </source>
</reference>
<evidence type="ECO:0000313" key="3">
    <source>
        <dbReference type="Proteomes" id="UP001054854"/>
    </source>
</evidence>
<proteinExistence type="predicted"/>
<gene>
    <name evidence="2" type="ORF">TPA0910_18560</name>
</gene>
<organism evidence="2 3">
    <name type="scientific">Streptomyces hygroscopicus</name>
    <dbReference type="NCBI Taxonomy" id="1912"/>
    <lineage>
        <taxon>Bacteria</taxon>
        <taxon>Bacillati</taxon>
        <taxon>Actinomycetota</taxon>
        <taxon>Actinomycetes</taxon>
        <taxon>Kitasatosporales</taxon>
        <taxon>Streptomycetaceae</taxon>
        <taxon>Streptomyces</taxon>
        <taxon>Streptomyces violaceusniger group</taxon>
    </lineage>
</organism>
<protein>
    <submittedName>
        <fullName evidence="2">Uncharacterized protein</fullName>
    </submittedName>
</protein>
<feature type="compositionally biased region" description="Polar residues" evidence="1">
    <location>
        <begin position="15"/>
        <end position="26"/>
    </location>
</feature>